<dbReference type="PROSITE" id="PS52016">
    <property type="entry name" value="TONB_DEPENDENT_REC_3"/>
    <property type="match status" value="1"/>
</dbReference>
<dbReference type="EMBL" id="JAHSPG010000012">
    <property type="protein sequence ID" value="MBV4358409.1"/>
    <property type="molecule type" value="Genomic_DNA"/>
</dbReference>
<dbReference type="InterPro" id="IPR023997">
    <property type="entry name" value="TonB-dep_OMP_SusC/RagA_CS"/>
</dbReference>
<dbReference type="NCBIfam" id="TIGR04057">
    <property type="entry name" value="SusC_RagA_signa"/>
    <property type="match status" value="1"/>
</dbReference>
<feature type="domain" description="TonB-dependent receptor plug" evidence="5">
    <location>
        <begin position="115"/>
        <end position="238"/>
    </location>
</feature>
<dbReference type="AlphaFoldDB" id="A0A9E2SC54"/>
<keyword evidence="1 2" id="KW-0472">Membrane</keyword>
<evidence type="ECO:0000313" key="7">
    <source>
        <dbReference type="Proteomes" id="UP000812270"/>
    </source>
</evidence>
<keyword evidence="1" id="KW-0812">Transmembrane</keyword>
<keyword evidence="6" id="KW-0675">Receptor</keyword>
<gene>
    <name evidence="6" type="ORF">KTO63_14685</name>
</gene>
<keyword evidence="1" id="KW-0998">Cell outer membrane</keyword>
<dbReference type="Pfam" id="PF00593">
    <property type="entry name" value="TonB_dep_Rec_b-barrel"/>
    <property type="match status" value="1"/>
</dbReference>
<dbReference type="NCBIfam" id="TIGR04056">
    <property type="entry name" value="OMP_RagA_SusC"/>
    <property type="match status" value="1"/>
</dbReference>
<reference evidence="6" key="1">
    <citation type="submission" date="2021-06" db="EMBL/GenBank/DDBJ databases">
        <authorList>
            <person name="Huq M.A."/>
        </authorList>
    </citation>
    <scope>NUCLEOTIDE SEQUENCE</scope>
    <source>
        <strain evidence="6">MAH-26</strain>
    </source>
</reference>
<dbReference type="InterPro" id="IPR023996">
    <property type="entry name" value="TonB-dep_OMP_SusC/RagA"/>
</dbReference>
<protein>
    <submittedName>
        <fullName evidence="6">TonB-dependent receptor</fullName>
    </submittedName>
</protein>
<evidence type="ECO:0000259" key="5">
    <source>
        <dbReference type="Pfam" id="PF07715"/>
    </source>
</evidence>
<feature type="domain" description="TonB-dependent receptor-like beta-barrel" evidence="4">
    <location>
        <begin position="393"/>
        <end position="950"/>
    </location>
</feature>
<evidence type="ECO:0000256" key="2">
    <source>
        <dbReference type="RuleBase" id="RU003357"/>
    </source>
</evidence>
<dbReference type="Proteomes" id="UP000812270">
    <property type="component" value="Unassembled WGS sequence"/>
</dbReference>
<evidence type="ECO:0000259" key="4">
    <source>
        <dbReference type="Pfam" id="PF00593"/>
    </source>
</evidence>
<organism evidence="6 7">
    <name type="scientific">Pinibacter aurantiacus</name>
    <dbReference type="NCBI Taxonomy" id="2851599"/>
    <lineage>
        <taxon>Bacteria</taxon>
        <taxon>Pseudomonadati</taxon>
        <taxon>Bacteroidota</taxon>
        <taxon>Chitinophagia</taxon>
        <taxon>Chitinophagales</taxon>
        <taxon>Chitinophagaceae</taxon>
        <taxon>Pinibacter</taxon>
    </lineage>
</organism>
<comment type="similarity">
    <text evidence="1 2">Belongs to the TonB-dependent receptor family.</text>
</comment>
<dbReference type="Pfam" id="PF13715">
    <property type="entry name" value="CarbopepD_reg_2"/>
    <property type="match status" value="1"/>
</dbReference>
<evidence type="ECO:0000256" key="3">
    <source>
        <dbReference type="SAM" id="SignalP"/>
    </source>
</evidence>
<comment type="caution">
    <text evidence="6">The sequence shown here is derived from an EMBL/GenBank/DDBJ whole genome shotgun (WGS) entry which is preliminary data.</text>
</comment>
<sequence>MGRLLLLSLFTLIYSVIYAQDGSISGQVVDETNQPVAFASVTIKGGTRGASADDNGRFKIPVSNGTYTVVVNAVGFLQTSQNVTVKGNDAAVHFALKRATTDLTEAVVIGYGTAKKKDLTGSVTAINAKDFQKGAISTPDQLISGKVAGVQISPDGGAPGGASTIRIRGGSSLNASNDPLFVIDGVPVDNSKKSDGTSSISGSPNPLSLINPNDIESINVLKDASATAIYGNRASNGVIIITTKKGKKGGPLRVNFNTVNSVAVKVKNLDVLTADQFRKVVKDQAAIQNKPYAVDSLGKANTNWQDEIYHPAFTTDNNLSFSGGVKNLPYRLSLGYLHQDGILKTGYLERGSAALNISPTFFDNHLRVDLNLKGVVNGNRFANSGAVGDAIRFDPTKPVYDSKSPYGGYYEWQDGGVPNTQSTRNPVADLYLKNDKATVYRSIGNLQLDYKFHFLPDLRANLNLGYDISKSNGSVREDPTWAAAYTTGGRYHEYEQRTRNKLLDFYLNYVKEIKSIKSRIDVMGGYSYQDFLRGAPGFWTTSITKNNPGNPPTYTKPDSTQHTLVSFYGRLNYTYNNKYLLTATIRRDGSSRFSPDTRWGNFPSIALAWRISEEDFLKSSKTISNLKLRLGYGTTGQQDITASDYPYLASYSISTGTTRYLFGDSAYYMYRGAPYDQNIKWETTTTSNIGLDFGLLKDRISGSIDVYYKKTNNLISDIPVAAGSNLSNHVLTNVGNIENKGVEFVVNAIPVTNKDFQWNLGFNFTYNESKITKLSTVDDPSSPGVIVGGISGGTGNKIQIHSVDYAPYTFWVYKQVYDQTGKPIEGVYADVNHKGNGNLFYHYKSPAPKYMLGFNSQFSYKDWNLSFVLRSNIGNYVYNNVKSNRAAYSVVIDANKYLGNTIPDVLFTGFNNTQFYSDYYVENASFLRMDNLQVGYNFGKIGKNVSLRLSAIAQNLFVITKYTGIDPEIYSGIDNNIYPKTRIFSLGASVDF</sequence>
<dbReference type="Pfam" id="PF07715">
    <property type="entry name" value="Plug"/>
    <property type="match status" value="1"/>
</dbReference>
<keyword evidence="3" id="KW-0732">Signal</keyword>
<dbReference type="GO" id="GO:0009279">
    <property type="term" value="C:cell outer membrane"/>
    <property type="evidence" value="ECO:0007669"/>
    <property type="project" value="UniProtKB-SubCell"/>
</dbReference>
<dbReference type="FunFam" id="2.170.130.10:FF:000008">
    <property type="entry name" value="SusC/RagA family TonB-linked outer membrane protein"/>
    <property type="match status" value="1"/>
</dbReference>
<feature type="chain" id="PRO_5039046288" evidence="3">
    <location>
        <begin position="20"/>
        <end position="992"/>
    </location>
</feature>
<dbReference type="InterPro" id="IPR012910">
    <property type="entry name" value="Plug_dom"/>
</dbReference>
<keyword evidence="1" id="KW-1134">Transmembrane beta strand</keyword>
<dbReference type="InterPro" id="IPR000531">
    <property type="entry name" value="Beta-barrel_TonB"/>
</dbReference>
<comment type="subcellular location">
    <subcellularLocation>
        <location evidence="1">Cell outer membrane</location>
        <topology evidence="1">Multi-pass membrane protein</topology>
    </subcellularLocation>
</comment>
<dbReference type="InterPro" id="IPR039426">
    <property type="entry name" value="TonB-dep_rcpt-like"/>
</dbReference>
<keyword evidence="1" id="KW-0813">Transport</keyword>
<accession>A0A9E2SC54</accession>
<keyword evidence="7" id="KW-1185">Reference proteome</keyword>
<evidence type="ECO:0000313" key="6">
    <source>
        <dbReference type="EMBL" id="MBV4358409.1"/>
    </source>
</evidence>
<feature type="signal peptide" evidence="3">
    <location>
        <begin position="1"/>
        <end position="19"/>
    </location>
</feature>
<evidence type="ECO:0000256" key="1">
    <source>
        <dbReference type="PROSITE-ProRule" id="PRU01360"/>
    </source>
</evidence>
<proteinExistence type="inferred from homology"/>
<name>A0A9E2SC54_9BACT</name>
<keyword evidence="2" id="KW-0798">TonB box</keyword>